<evidence type="ECO:0000256" key="1">
    <source>
        <dbReference type="ARBA" id="ARBA00006217"/>
    </source>
</evidence>
<comment type="similarity">
    <text evidence="1 8">Belongs to the beta-class carbonic anhydrase family.</text>
</comment>
<evidence type="ECO:0000256" key="3">
    <source>
        <dbReference type="ARBA" id="ARBA00022723"/>
    </source>
</evidence>
<comment type="cofactor">
    <cofactor evidence="7">
        <name>Zn(2+)</name>
        <dbReference type="ChEBI" id="CHEBI:29105"/>
    </cofactor>
    <text evidence="7">Binds 1 zinc ion per subunit.</text>
</comment>
<reference evidence="10" key="1">
    <citation type="journal article" date="2015" name="Genome Announc.">
        <title>Draft genome sequence of the fungus Penicillium brasilianum MG11.</title>
        <authorList>
            <person name="Horn F."/>
            <person name="Linde J."/>
            <person name="Mattern D.J."/>
            <person name="Walther G."/>
            <person name="Guthke R."/>
            <person name="Brakhage A.A."/>
            <person name="Valiante V."/>
        </authorList>
    </citation>
    <scope>NUCLEOTIDE SEQUENCE [LARGE SCALE GENOMIC DNA]</scope>
    <source>
        <strain evidence="10">MG11</strain>
    </source>
</reference>
<name>A0A0F7TM58_PENBI</name>
<sequence length="225" mass="25401">MFYRQVINTGRHFVCVSPRIKMPIRMFNDAAINPVPCETVDSPRSLNYATRTIGANFIPRPQQSEKQILWIGCSDSDCKETTILDFLPDEMLEHRNLGNMIIDGDLSCETSVKHAVVDLRVKHIVVCGHYGCGIVKATSRNGLPGPWLRKLDSLHARHRHDIDRLPMIERDSAFVELNILEQLRSLRNISEVADATRRGHLDLHGIVYDPTIGRALSVNEAAEEP</sequence>
<evidence type="ECO:0000256" key="5">
    <source>
        <dbReference type="ARBA" id="ARBA00023239"/>
    </source>
</evidence>
<evidence type="ECO:0000256" key="7">
    <source>
        <dbReference type="PIRSR" id="PIRSR601765-1"/>
    </source>
</evidence>
<evidence type="ECO:0000256" key="4">
    <source>
        <dbReference type="ARBA" id="ARBA00022833"/>
    </source>
</evidence>
<keyword evidence="10" id="KW-1185">Reference proteome</keyword>
<comment type="function">
    <text evidence="8">Reversible hydration of carbon dioxide.</text>
</comment>
<dbReference type="InterPro" id="IPR036874">
    <property type="entry name" value="Carbonic_anhydrase_sf"/>
</dbReference>
<dbReference type="SUPFAM" id="SSF53056">
    <property type="entry name" value="beta-carbonic anhydrase, cab"/>
    <property type="match status" value="1"/>
</dbReference>
<evidence type="ECO:0000256" key="2">
    <source>
        <dbReference type="ARBA" id="ARBA00012925"/>
    </source>
</evidence>
<dbReference type="Gene3D" id="3.40.1050.10">
    <property type="entry name" value="Carbonic anhydrase"/>
    <property type="match status" value="1"/>
</dbReference>
<feature type="binding site" evidence="7">
    <location>
        <position position="73"/>
    </location>
    <ligand>
        <name>Zn(2+)</name>
        <dbReference type="ChEBI" id="CHEBI:29105"/>
    </ligand>
</feature>
<dbReference type="GO" id="GO:0005737">
    <property type="term" value="C:cytoplasm"/>
    <property type="evidence" value="ECO:0007669"/>
    <property type="project" value="TreeGrafter"/>
</dbReference>
<feature type="binding site" evidence="7">
    <location>
        <position position="132"/>
    </location>
    <ligand>
        <name>Zn(2+)</name>
        <dbReference type="ChEBI" id="CHEBI:29105"/>
    </ligand>
</feature>
<dbReference type="PANTHER" id="PTHR11002:SF76">
    <property type="entry name" value="CARBONIC ANHYDRASE"/>
    <property type="match status" value="1"/>
</dbReference>
<dbReference type="InterPro" id="IPR001765">
    <property type="entry name" value="Carbonic_anhydrase"/>
</dbReference>
<proteinExistence type="inferred from homology"/>
<feature type="binding site" evidence="7">
    <location>
        <position position="129"/>
    </location>
    <ligand>
        <name>Zn(2+)</name>
        <dbReference type="ChEBI" id="CHEBI:29105"/>
    </ligand>
</feature>
<dbReference type="GO" id="GO:0004089">
    <property type="term" value="F:carbonate dehydratase activity"/>
    <property type="evidence" value="ECO:0007669"/>
    <property type="project" value="UniProtKB-UniRule"/>
</dbReference>
<protein>
    <recommendedName>
        <fullName evidence="2 8">Carbonic anhydrase</fullName>
        <ecNumber evidence="2 8">4.2.1.1</ecNumber>
    </recommendedName>
    <alternativeName>
        <fullName evidence="8">Carbonate dehydratase</fullName>
    </alternativeName>
</protein>
<dbReference type="PANTHER" id="PTHR11002">
    <property type="entry name" value="CARBONIC ANHYDRASE"/>
    <property type="match status" value="1"/>
</dbReference>
<accession>A0A0F7TM58</accession>
<dbReference type="GO" id="GO:0071244">
    <property type="term" value="P:cellular response to carbon dioxide"/>
    <property type="evidence" value="ECO:0007669"/>
    <property type="project" value="TreeGrafter"/>
</dbReference>
<dbReference type="Pfam" id="PF00484">
    <property type="entry name" value="Pro_CA"/>
    <property type="match status" value="1"/>
</dbReference>
<dbReference type="EC" id="4.2.1.1" evidence="2 8"/>
<dbReference type="Proteomes" id="UP000042958">
    <property type="component" value="Unassembled WGS sequence"/>
</dbReference>
<comment type="catalytic activity">
    <reaction evidence="6 8">
        <text>hydrogencarbonate + H(+) = CO2 + H2O</text>
        <dbReference type="Rhea" id="RHEA:10748"/>
        <dbReference type="ChEBI" id="CHEBI:15377"/>
        <dbReference type="ChEBI" id="CHEBI:15378"/>
        <dbReference type="ChEBI" id="CHEBI:16526"/>
        <dbReference type="ChEBI" id="CHEBI:17544"/>
        <dbReference type="EC" id="4.2.1.1"/>
    </reaction>
</comment>
<dbReference type="GO" id="GO:0034599">
    <property type="term" value="P:cellular response to oxidative stress"/>
    <property type="evidence" value="ECO:0007669"/>
    <property type="project" value="TreeGrafter"/>
</dbReference>
<organism evidence="9 10">
    <name type="scientific">Penicillium brasilianum</name>
    <dbReference type="NCBI Taxonomy" id="104259"/>
    <lineage>
        <taxon>Eukaryota</taxon>
        <taxon>Fungi</taxon>
        <taxon>Dikarya</taxon>
        <taxon>Ascomycota</taxon>
        <taxon>Pezizomycotina</taxon>
        <taxon>Eurotiomycetes</taxon>
        <taxon>Eurotiomycetidae</taxon>
        <taxon>Eurotiales</taxon>
        <taxon>Aspergillaceae</taxon>
        <taxon>Penicillium</taxon>
    </lineage>
</organism>
<keyword evidence="3 7" id="KW-0479">Metal-binding</keyword>
<dbReference type="AlphaFoldDB" id="A0A0F7TM58"/>
<keyword evidence="5 8" id="KW-0456">Lyase</keyword>
<dbReference type="OrthoDB" id="10248475at2759"/>
<keyword evidence="4 7" id="KW-0862">Zinc</keyword>
<evidence type="ECO:0000256" key="6">
    <source>
        <dbReference type="ARBA" id="ARBA00048348"/>
    </source>
</evidence>
<evidence type="ECO:0000313" key="10">
    <source>
        <dbReference type="Proteomes" id="UP000042958"/>
    </source>
</evidence>
<dbReference type="GO" id="GO:0008270">
    <property type="term" value="F:zinc ion binding"/>
    <property type="evidence" value="ECO:0007669"/>
    <property type="project" value="UniProtKB-UniRule"/>
</dbReference>
<evidence type="ECO:0000313" key="9">
    <source>
        <dbReference type="EMBL" id="CEJ56946.1"/>
    </source>
</evidence>
<dbReference type="SMART" id="SM00947">
    <property type="entry name" value="Pro_CA"/>
    <property type="match status" value="1"/>
</dbReference>
<dbReference type="EMBL" id="CDHK01000005">
    <property type="protein sequence ID" value="CEJ56946.1"/>
    <property type="molecule type" value="Genomic_DNA"/>
</dbReference>
<evidence type="ECO:0000256" key="8">
    <source>
        <dbReference type="RuleBase" id="RU003956"/>
    </source>
</evidence>
<dbReference type="STRING" id="104259.A0A0F7TM58"/>
<gene>
    <name evidence="9" type="ORF">PMG11_05657</name>
</gene>
<feature type="binding site" evidence="7">
    <location>
        <position position="75"/>
    </location>
    <ligand>
        <name>Zn(2+)</name>
        <dbReference type="ChEBI" id="CHEBI:29105"/>
    </ligand>
</feature>